<organism evidence="3 4">
    <name type="scientific">Saccharophagus degradans (strain 2-40 / ATCC 43961 / DSM 17024)</name>
    <dbReference type="NCBI Taxonomy" id="203122"/>
    <lineage>
        <taxon>Bacteria</taxon>
        <taxon>Pseudomonadati</taxon>
        <taxon>Pseudomonadota</taxon>
        <taxon>Gammaproteobacteria</taxon>
        <taxon>Cellvibrionales</taxon>
        <taxon>Cellvibrionaceae</taxon>
        <taxon>Saccharophagus</taxon>
    </lineage>
</organism>
<keyword evidence="2" id="KW-0812">Transmembrane</keyword>
<protein>
    <submittedName>
        <fullName evidence="3">Uncharacterized protein</fullName>
    </submittedName>
</protein>
<accession>Q21P47</accession>
<keyword evidence="2" id="KW-1133">Transmembrane helix</keyword>
<dbReference type="KEGG" id="sde:Sde_0268"/>
<evidence type="ECO:0000256" key="1">
    <source>
        <dbReference type="SAM" id="MobiDB-lite"/>
    </source>
</evidence>
<sequence length="168" mass="18323">MQSTIKEDTLTASASGNAPEAGRADTNSAQYTAEQQQKQKQIDALTHYLALYELSRGWVKNLGSLALAELGQSIQAFNQSLFLKLLLLPMILLTYLGASVAFSYAAATIPVVTTTDAWFIGLATFTLLQAVGIGIIVMMRKNLKERIGFTHTATQLREARNAIAQQMQ</sequence>
<feature type="transmembrane region" description="Helical" evidence="2">
    <location>
        <begin position="81"/>
        <end position="105"/>
    </location>
</feature>
<dbReference type="HOGENOM" id="CLU_1585309_0_0_6"/>
<evidence type="ECO:0000256" key="2">
    <source>
        <dbReference type="SAM" id="Phobius"/>
    </source>
</evidence>
<reference evidence="3 4" key="1">
    <citation type="journal article" date="2008" name="PLoS Genet.">
        <title>Complete genome sequence of the complex carbohydrate-degrading marine bacterium, Saccharophagus degradans strain 2-40 T.</title>
        <authorList>
            <person name="Weiner R.M."/>
            <person name="Taylor L.E.II."/>
            <person name="Henrissat B."/>
            <person name="Hauser L."/>
            <person name="Land M."/>
            <person name="Coutinho P.M."/>
            <person name="Rancurel C."/>
            <person name="Saunders E.H."/>
            <person name="Longmire A.G."/>
            <person name="Zhang H."/>
            <person name="Bayer E.A."/>
            <person name="Gilbert H.J."/>
            <person name="Larimer F."/>
            <person name="Zhulin I.B."/>
            <person name="Ekborg N.A."/>
            <person name="Lamed R."/>
            <person name="Richardson P.M."/>
            <person name="Borovok I."/>
            <person name="Hutcheson S."/>
        </authorList>
    </citation>
    <scope>NUCLEOTIDE SEQUENCE [LARGE SCALE GENOMIC DNA]</scope>
    <source>
        <strain evidence="4">2-40 / ATCC 43961 / DSM 17024</strain>
    </source>
</reference>
<keyword evidence="2" id="KW-0472">Membrane</keyword>
<dbReference type="EMBL" id="CP000282">
    <property type="protein sequence ID" value="ABD79532.1"/>
    <property type="molecule type" value="Genomic_DNA"/>
</dbReference>
<keyword evidence="4" id="KW-1185">Reference proteome</keyword>
<name>Q21P47_SACD2</name>
<proteinExistence type="predicted"/>
<gene>
    <name evidence="3" type="ordered locus">Sde_0268</name>
</gene>
<evidence type="ECO:0000313" key="4">
    <source>
        <dbReference type="Proteomes" id="UP000001947"/>
    </source>
</evidence>
<feature type="region of interest" description="Disordered" evidence="1">
    <location>
        <begin position="1"/>
        <end position="29"/>
    </location>
</feature>
<dbReference type="AlphaFoldDB" id="Q21P47"/>
<dbReference type="STRING" id="203122.Sde_0268"/>
<dbReference type="RefSeq" id="WP_011466756.1">
    <property type="nucleotide sequence ID" value="NC_007912.1"/>
</dbReference>
<dbReference type="GeneID" id="98611970"/>
<dbReference type="Proteomes" id="UP000001947">
    <property type="component" value="Chromosome"/>
</dbReference>
<feature type="transmembrane region" description="Helical" evidence="2">
    <location>
        <begin position="117"/>
        <end position="139"/>
    </location>
</feature>
<evidence type="ECO:0000313" key="3">
    <source>
        <dbReference type="EMBL" id="ABD79532.1"/>
    </source>
</evidence>